<keyword evidence="2" id="KW-1185">Reference proteome</keyword>
<proteinExistence type="predicted"/>
<reference evidence="1 2" key="1">
    <citation type="journal article" date="2021" name="Front. Genet.">
        <title>Chromosome-Level Genome Assembly Reveals Significant Gene Expansion in the Toll and IMD Signaling Pathways of Dendrolimus kikuchii.</title>
        <authorList>
            <person name="Zhou J."/>
            <person name="Wu P."/>
            <person name="Xiong Z."/>
            <person name="Liu N."/>
            <person name="Zhao N."/>
            <person name="Ji M."/>
            <person name="Qiu Y."/>
            <person name="Yang B."/>
        </authorList>
    </citation>
    <scope>NUCLEOTIDE SEQUENCE [LARGE SCALE GENOMIC DNA]</scope>
    <source>
        <strain evidence="1">Ann1</strain>
    </source>
</reference>
<organism evidence="1 2">
    <name type="scientific">Dendrolimus kikuchii</name>
    <dbReference type="NCBI Taxonomy" id="765133"/>
    <lineage>
        <taxon>Eukaryota</taxon>
        <taxon>Metazoa</taxon>
        <taxon>Ecdysozoa</taxon>
        <taxon>Arthropoda</taxon>
        <taxon>Hexapoda</taxon>
        <taxon>Insecta</taxon>
        <taxon>Pterygota</taxon>
        <taxon>Neoptera</taxon>
        <taxon>Endopterygota</taxon>
        <taxon>Lepidoptera</taxon>
        <taxon>Glossata</taxon>
        <taxon>Ditrysia</taxon>
        <taxon>Bombycoidea</taxon>
        <taxon>Lasiocampidae</taxon>
        <taxon>Dendrolimus</taxon>
    </lineage>
</organism>
<evidence type="ECO:0000313" key="1">
    <source>
        <dbReference type="EMBL" id="KAJ0179923.1"/>
    </source>
</evidence>
<name>A0ACC1D8K3_9NEOP</name>
<protein>
    <submittedName>
        <fullName evidence="1">Uncharacterized protein</fullName>
    </submittedName>
</protein>
<gene>
    <name evidence="1" type="ORF">K1T71_004514</name>
</gene>
<dbReference type="EMBL" id="CM034393">
    <property type="protein sequence ID" value="KAJ0179923.1"/>
    <property type="molecule type" value="Genomic_DNA"/>
</dbReference>
<dbReference type="Proteomes" id="UP000824533">
    <property type="component" value="Linkage Group LG07"/>
</dbReference>
<evidence type="ECO:0000313" key="2">
    <source>
        <dbReference type="Proteomes" id="UP000824533"/>
    </source>
</evidence>
<comment type="caution">
    <text evidence="1">The sequence shown here is derived from an EMBL/GenBank/DDBJ whole genome shotgun (WGS) entry which is preliminary data.</text>
</comment>
<accession>A0ACC1D8K3</accession>
<sequence length="111" mass="12661">MMFTLVFGVSMLIQMLEANPYVNSQPIAQVLRYDLDTSNLPNSYKFHYDATDGSSRSEQGQILNPGTQDAALDVFGAVRWYDTKGQLYEMTYKAGKRGYRTIIKKVSQRYS</sequence>